<dbReference type="EMBL" id="OQ890317">
    <property type="protein sequence ID" value="WLJ25850.1"/>
    <property type="molecule type" value="Genomic_DNA"/>
</dbReference>
<name>A0AA49X3U9_9VIRU</name>
<protein>
    <submittedName>
        <fullName evidence="1">Repressor protein C2/DNA Complex</fullName>
    </submittedName>
</protein>
<organism evidence="1">
    <name type="scientific">Firmicutes phage HS10</name>
    <dbReference type="NCBI Taxonomy" id="3056392"/>
    <lineage>
        <taxon>Viruses</taxon>
    </lineage>
</organism>
<reference evidence="1" key="1">
    <citation type="submission" date="2023-04" db="EMBL/GenBank/DDBJ databases">
        <title>The human skin virome in hidradenitis suppurativa patients.</title>
        <authorList>
            <person name="Jansen D."/>
        </authorList>
    </citation>
    <scope>NUCLEOTIDE SEQUENCE</scope>
    <source>
        <strain evidence="1">VC3_JansenPhageG</strain>
    </source>
</reference>
<sequence>MYHEDLREWLLVNGLFWKDLAKTVGTSSLTHYTTTGKLFPGEWIEKWQEVYGWSDEQMFHFAFDRPFKPNPELFKSEKDQKALDALATFKEALRAM</sequence>
<accession>A0AA49X3U9</accession>
<proteinExistence type="predicted"/>
<evidence type="ECO:0000313" key="1">
    <source>
        <dbReference type="EMBL" id="WLJ25850.1"/>
    </source>
</evidence>